<sequence>MPNINDLPPEILGLIFQSFHQDLKRGEVNIGLAAVCLTCKRWNDLALSTPELWSFIEMIHDPITTLPISNFPSYSKVSTWLDRSQNWPLSLAVRVERFDHRESTSVIAILPLLVAHSHRWRRVSFGFGSWFQPLDVRLPHTFIAPILESVEVICDSYQERDDIFYERLLRGCPALRSYTSNHRGHPETKLPMNYLPWEQMENLEVANPTNAANALMLLGRAVNLHSCYLTIGWDNIRRQSLKPVTSPMEILALNIHTNSGSAENAKQFFRFLDARNLTNLSIGFPLGHSMVHDTLSDILSKPRLRLSSLTIRNLAILEDEFLDSLTLLSESITTLEILRKSEPSMYGAIKNKTINLLTFHSEGSPKPLFPFLETLTLELCVGADDGLLTHMVRSRRRSPRTLRDHGIALLKRLDVVFVHSTHSLDEEGLKEMVDTFMDPNQNGTAMPDHDQVTTSTVEDHAKQGPVDVQVDVNEVDTGPSGSQGPTDGNGAACTIDVQPPTPRLGEAPPRKQRLYKRTKINNEEAVNENEITHGVVQTSDALLVERLADGGLSYTRIFQEDGFTGAGRLCLAALAEKARKNTQDNSYVFCVIEGTVHVQIHQTTGVVRRGGMFHVPRGNSSLLCTGLHIHGTHLPFLS</sequence>
<evidence type="ECO:0000256" key="3">
    <source>
        <dbReference type="ARBA" id="ARBA00023125"/>
    </source>
</evidence>
<dbReference type="GO" id="GO:0019237">
    <property type="term" value="F:centromeric DNA binding"/>
    <property type="evidence" value="ECO:0007669"/>
    <property type="project" value="InterPro"/>
</dbReference>
<reference evidence="9" key="2">
    <citation type="submission" date="2015-01" db="EMBL/GenBank/DDBJ databases">
        <title>Evolutionary Origins and Diversification of the Mycorrhizal Mutualists.</title>
        <authorList>
            <consortium name="DOE Joint Genome Institute"/>
            <consortium name="Mycorrhizal Genomics Consortium"/>
            <person name="Kohler A."/>
            <person name="Kuo A."/>
            <person name="Nagy L.G."/>
            <person name="Floudas D."/>
            <person name="Copeland A."/>
            <person name="Barry K.W."/>
            <person name="Cichocki N."/>
            <person name="Veneault-Fourrey C."/>
            <person name="LaButti K."/>
            <person name="Lindquist E.A."/>
            <person name="Lipzen A."/>
            <person name="Lundell T."/>
            <person name="Morin E."/>
            <person name="Murat C."/>
            <person name="Riley R."/>
            <person name="Ohm R."/>
            <person name="Sun H."/>
            <person name="Tunlid A."/>
            <person name="Henrissat B."/>
            <person name="Grigoriev I.V."/>
            <person name="Hibbett D.S."/>
            <person name="Martin F."/>
        </authorList>
    </citation>
    <scope>NUCLEOTIDE SEQUENCE [LARGE SCALE GENOMIC DNA]</scope>
    <source>
        <strain evidence="9">LaAM-08-1</strain>
    </source>
</reference>
<proteinExistence type="inferred from homology"/>
<dbReference type="GO" id="GO:0051382">
    <property type="term" value="P:kinetochore assembly"/>
    <property type="evidence" value="ECO:0007669"/>
    <property type="project" value="InterPro"/>
</dbReference>
<dbReference type="Gene3D" id="1.20.1280.50">
    <property type="match status" value="1"/>
</dbReference>
<evidence type="ECO:0000259" key="6">
    <source>
        <dbReference type="Pfam" id="PF11699"/>
    </source>
</evidence>
<dbReference type="Gene3D" id="2.60.120.10">
    <property type="entry name" value="Jelly Rolls"/>
    <property type="match status" value="1"/>
</dbReference>
<dbReference type="HOGENOM" id="CLU_425812_0_0_1"/>
<keyword evidence="4" id="KW-0539">Nucleus</keyword>
<dbReference type="InterPro" id="IPR014710">
    <property type="entry name" value="RmlC-like_jellyroll"/>
</dbReference>
<dbReference type="InterPro" id="IPR001810">
    <property type="entry name" value="F-box_dom"/>
</dbReference>
<feature type="domain" description="F-box" evidence="7">
    <location>
        <begin position="4"/>
        <end position="54"/>
    </location>
</feature>
<accession>A0A0C9WXU0</accession>
<dbReference type="PANTHER" id="PTHR16684:SF11">
    <property type="entry name" value="CENTROMERE PROTEIN C"/>
    <property type="match status" value="1"/>
</dbReference>
<dbReference type="InterPro" id="IPR025974">
    <property type="entry name" value="Mif2/CENP-C_cupin"/>
</dbReference>
<dbReference type="EMBL" id="KN838827">
    <property type="protein sequence ID" value="KIJ93743.1"/>
    <property type="molecule type" value="Genomic_DNA"/>
</dbReference>
<reference evidence="8 9" key="1">
    <citation type="submission" date="2014-04" db="EMBL/GenBank/DDBJ databases">
        <authorList>
            <consortium name="DOE Joint Genome Institute"/>
            <person name="Kuo A."/>
            <person name="Kohler A."/>
            <person name="Nagy L.G."/>
            <person name="Floudas D."/>
            <person name="Copeland A."/>
            <person name="Barry K.W."/>
            <person name="Cichocki N."/>
            <person name="Veneault-Fourrey C."/>
            <person name="LaButti K."/>
            <person name="Lindquist E.A."/>
            <person name="Lipzen A."/>
            <person name="Lundell T."/>
            <person name="Morin E."/>
            <person name="Murat C."/>
            <person name="Sun H."/>
            <person name="Tunlid A."/>
            <person name="Henrissat B."/>
            <person name="Grigoriev I.V."/>
            <person name="Hibbett D.S."/>
            <person name="Martin F."/>
            <person name="Nordberg H.P."/>
            <person name="Cantor M.N."/>
            <person name="Hua S.X."/>
        </authorList>
    </citation>
    <scope>NUCLEOTIDE SEQUENCE [LARGE SCALE GENOMIC DNA]</scope>
    <source>
        <strain evidence="8 9">LaAM-08-1</strain>
    </source>
</reference>
<evidence type="ECO:0000256" key="1">
    <source>
        <dbReference type="ARBA" id="ARBA00004123"/>
    </source>
</evidence>
<dbReference type="GO" id="GO:0051455">
    <property type="term" value="P:spindle attachment to meiosis I kinetochore"/>
    <property type="evidence" value="ECO:0007669"/>
    <property type="project" value="TreeGrafter"/>
</dbReference>
<feature type="domain" description="Mif2/CENP-C cupin" evidence="6">
    <location>
        <begin position="553"/>
        <end position="620"/>
    </location>
</feature>
<dbReference type="AlphaFoldDB" id="A0A0C9WXU0"/>
<evidence type="ECO:0008006" key="10">
    <source>
        <dbReference type="Google" id="ProtNLM"/>
    </source>
</evidence>
<dbReference type="Proteomes" id="UP000054477">
    <property type="component" value="Unassembled WGS sequence"/>
</dbReference>
<dbReference type="Pfam" id="PF12937">
    <property type="entry name" value="F-box-like"/>
    <property type="match status" value="1"/>
</dbReference>
<dbReference type="InterPro" id="IPR011051">
    <property type="entry name" value="RmlC_Cupin_sf"/>
</dbReference>
<comment type="similarity">
    <text evidence="2">Belongs to the CENP-C/MIF2 family.</text>
</comment>
<evidence type="ECO:0000259" key="7">
    <source>
        <dbReference type="Pfam" id="PF12937"/>
    </source>
</evidence>
<evidence type="ECO:0000313" key="8">
    <source>
        <dbReference type="EMBL" id="KIJ93743.1"/>
    </source>
</evidence>
<name>A0A0C9WXU0_9AGAR</name>
<dbReference type="GO" id="GO:0000776">
    <property type="term" value="C:kinetochore"/>
    <property type="evidence" value="ECO:0007669"/>
    <property type="project" value="InterPro"/>
</dbReference>
<dbReference type="InterPro" id="IPR036047">
    <property type="entry name" value="F-box-like_dom_sf"/>
</dbReference>
<comment type="subcellular location">
    <subcellularLocation>
        <location evidence="1">Nucleus</location>
    </subcellularLocation>
</comment>
<organism evidence="8 9">
    <name type="scientific">Laccaria amethystina LaAM-08-1</name>
    <dbReference type="NCBI Taxonomy" id="1095629"/>
    <lineage>
        <taxon>Eukaryota</taxon>
        <taxon>Fungi</taxon>
        <taxon>Dikarya</taxon>
        <taxon>Basidiomycota</taxon>
        <taxon>Agaricomycotina</taxon>
        <taxon>Agaricomycetes</taxon>
        <taxon>Agaricomycetidae</taxon>
        <taxon>Agaricales</taxon>
        <taxon>Agaricineae</taxon>
        <taxon>Hydnangiaceae</taxon>
        <taxon>Laccaria</taxon>
    </lineage>
</organism>
<dbReference type="InterPro" id="IPR028386">
    <property type="entry name" value="CENP-C/Mif2/cnp3"/>
</dbReference>
<dbReference type="SUPFAM" id="SSF51182">
    <property type="entry name" value="RmlC-like cupins"/>
    <property type="match status" value="1"/>
</dbReference>
<feature type="region of interest" description="Disordered" evidence="5">
    <location>
        <begin position="476"/>
        <end position="508"/>
    </location>
</feature>
<dbReference type="OrthoDB" id="2919606at2759"/>
<keyword evidence="3" id="KW-0238">DNA-binding</keyword>
<dbReference type="GO" id="GO:0051315">
    <property type="term" value="P:attachment of mitotic spindle microtubules to kinetochore"/>
    <property type="evidence" value="ECO:0007669"/>
    <property type="project" value="TreeGrafter"/>
</dbReference>
<dbReference type="GO" id="GO:0005634">
    <property type="term" value="C:nucleus"/>
    <property type="evidence" value="ECO:0007669"/>
    <property type="project" value="UniProtKB-SubCell"/>
</dbReference>
<dbReference type="Pfam" id="PF11699">
    <property type="entry name" value="CENP-C_C"/>
    <property type="match status" value="1"/>
</dbReference>
<dbReference type="SUPFAM" id="SSF81383">
    <property type="entry name" value="F-box domain"/>
    <property type="match status" value="1"/>
</dbReference>
<keyword evidence="9" id="KW-1185">Reference proteome</keyword>
<dbReference type="PANTHER" id="PTHR16684">
    <property type="entry name" value="CENTROMERE PROTEIN C"/>
    <property type="match status" value="1"/>
</dbReference>
<evidence type="ECO:0000256" key="2">
    <source>
        <dbReference type="ARBA" id="ARBA00010291"/>
    </source>
</evidence>
<evidence type="ECO:0000313" key="9">
    <source>
        <dbReference type="Proteomes" id="UP000054477"/>
    </source>
</evidence>
<gene>
    <name evidence="8" type="ORF">K443DRAFT_134958</name>
</gene>
<evidence type="ECO:0000256" key="5">
    <source>
        <dbReference type="SAM" id="MobiDB-lite"/>
    </source>
</evidence>
<protein>
    <recommendedName>
        <fullName evidence="10">F-box domain-containing protein</fullName>
    </recommendedName>
</protein>
<evidence type="ECO:0000256" key="4">
    <source>
        <dbReference type="ARBA" id="ARBA00023242"/>
    </source>
</evidence>